<sequence length="20" mass="2323">MIATLCCCTAFIYYFLIVPH</sequence>
<organism evidence="1">
    <name type="scientific">Rhizophora mucronata</name>
    <name type="common">Asiatic mangrove</name>
    <dbReference type="NCBI Taxonomy" id="61149"/>
    <lineage>
        <taxon>Eukaryota</taxon>
        <taxon>Viridiplantae</taxon>
        <taxon>Streptophyta</taxon>
        <taxon>Embryophyta</taxon>
        <taxon>Tracheophyta</taxon>
        <taxon>Spermatophyta</taxon>
        <taxon>Magnoliopsida</taxon>
        <taxon>eudicotyledons</taxon>
        <taxon>Gunneridae</taxon>
        <taxon>Pentapetalae</taxon>
        <taxon>rosids</taxon>
        <taxon>fabids</taxon>
        <taxon>Malpighiales</taxon>
        <taxon>Rhizophoraceae</taxon>
        <taxon>Rhizophora</taxon>
    </lineage>
</organism>
<name>A0A2P2P9Q0_RHIMU</name>
<dbReference type="AlphaFoldDB" id="A0A2P2P9Q0"/>
<protein>
    <submittedName>
        <fullName evidence="1">Uncharacterized protein</fullName>
    </submittedName>
</protein>
<evidence type="ECO:0000313" key="1">
    <source>
        <dbReference type="EMBL" id="MBX51486.1"/>
    </source>
</evidence>
<reference evidence="1" key="1">
    <citation type="submission" date="2018-02" db="EMBL/GenBank/DDBJ databases">
        <title>Rhizophora mucronata_Transcriptome.</title>
        <authorList>
            <person name="Meera S.P."/>
            <person name="Sreeshan A."/>
            <person name="Augustine A."/>
        </authorList>
    </citation>
    <scope>NUCLEOTIDE SEQUENCE</scope>
    <source>
        <tissue evidence="1">Leaf</tissue>
    </source>
</reference>
<dbReference type="EMBL" id="GGEC01071002">
    <property type="protein sequence ID" value="MBX51486.1"/>
    <property type="molecule type" value="Transcribed_RNA"/>
</dbReference>
<accession>A0A2P2P9Q0</accession>
<proteinExistence type="predicted"/>